<sequence length="60" mass="6679">MYPSFNELLCVVSAESPYPASSSNKNKFKTQRKSEREVTSVVTSGGSGDYGEDGDWQKWI</sequence>
<dbReference type="EMBL" id="QGKX02001621">
    <property type="protein sequence ID" value="KAF3503932.1"/>
    <property type="molecule type" value="Genomic_DNA"/>
</dbReference>
<protein>
    <submittedName>
        <fullName evidence="2">Uncharacterized protein</fullName>
    </submittedName>
</protein>
<evidence type="ECO:0000313" key="3">
    <source>
        <dbReference type="Proteomes" id="UP000712600"/>
    </source>
</evidence>
<accession>A0A8S9NIY5</accession>
<name>A0A8S9NIY5_BRACR</name>
<comment type="caution">
    <text evidence="2">The sequence shown here is derived from an EMBL/GenBank/DDBJ whole genome shotgun (WGS) entry which is preliminary data.</text>
</comment>
<proteinExistence type="predicted"/>
<feature type="region of interest" description="Disordered" evidence="1">
    <location>
        <begin position="15"/>
        <end position="60"/>
    </location>
</feature>
<evidence type="ECO:0000313" key="2">
    <source>
        <dbReference type="EMBL" id="KAF3503932.1"/>
    </source>
</evidence>
<reference evidence="2" key="1">
    <citation type="submission" date="2019-12" db="EMBL/GenBank/DDBJ databases">
        <title>Genome sequencing and annotation of Brassica cretica.</title>
        <authorList>
            <person name="Studholme D.J."/>
            <person name="Sarris P."/>
        </authorList>
    </citation>
    <scope>NUCLEOTIDE SEQUENCE</scope>
    <source>
        <strain evidence="2">PFS-109/04</strain>
        <tissue evidence="2">Leaf</tissue>
    </source>
</reference>
<evidence type="ECO:0000256" key="1">
    <source>
        <dbReference type="SAM" id="MobiDB-lite"/>
    </source>
</evidence>
<dbReference type="Proteomes" id="UP000712600">
    <property type="component" value="Unassembled WGS sequence"/>
</dbReference>
<dbReference type="AlphaFoldDB" id="A0A8S9NIY5"/>
<organism evidence="2 3">
    <name type="scientific">Brassica cretica</name>
    <name type="common">Mustard</name>
    <dbReference type="NCBI Taxonomy" id="69181"/>
    <lineage>
        <taxon>Eukaryota</taxon>
        <taxon>Viridiplantae</taxon>
        <taxon>Streptophyta</taxon>
        <taxon>Embryophyta</taxon>
        <taxon>Tracheophyta</taxon>
        <taxon>Spermatophyta</taxon>
        <taxon>Magnoliopsida</taxon>
        <taxon>eudicotyledons</taxon>
        <taxon>Gunneridae</taxon>
        <taxon>Pentapetalae</taxon>
        <taxon>rosids</taxon>
        <taxon>malvids</taxon>
        <taxon>Brassicales</taxon>
        <taxon>Brassicaceae</taxon>
        <taxon>Brassiceae</taxon>
        <taxon>Brassica</taxon>
    </lineage>
</organism>
<gene>
    <name evidence="2" type="ORF">F2Q69_00044697</name>
</gene>